<keyword evidence="2" id="KW-0479">Metal-binding</keyword>
<proteinExistence type="predicted"/>
<evidence type="ECO:0000256" key="2">
    <source>
        <dbReference type="ARBA" id="ARBA00022723"/>
    </source>
</evidence>
<feature type="region of interest" description="Disordered" evidence="3">
    <location>
        <begin position="444"/>
        <end position="469"/>
    </location>
</feature>
<evidence type="ECO:0000256" key="1">
    <source>
        <dbReference type="ARBA" id="ARBA00001968"/>
    </source>
</evidence>
<name>A0AAD8SYM4_LOLMU</name>
<feature type="domain" description="Myb/SANT-like" evidence="4">
    <location>
        <begin position="259"/>
        <end position="353"/>
    </location>
</feature>
<dbReference type="EMBL" id="JAUUTY010000003">
    <property type="protein sequence ID" value="KAK1666275.1"/>
    <property type="molecule type" value="Genomic_DNA"/>
</dbReference>
<evidence type="ECO:0000313" key="6">
    <source>
        <dbReference type="EMBL" id="KAK1666275.1"/>
    </source>
</evidence>
<organism evidence="6 7">
    <name type="scientific">Lolium multiflorum</name>
    <name type="common">Italian ryegrass</name>
    <name type="synonym">Lolium perenne subsp. multiflorum</name>
    <dbReference type="NCBI Taxonomy" id="4521"/>
    <lineage>
        <taxon>Eukaryota</taxon>
        <taxon>Viridiplantae</taxon>
        <taxon>Streptophyta</taxon>
        <taxon>Embryophyta</taxon>
        <taxon>Tracheophyta</taxon>
        <taxon>Spermatophyta</taxon>
        <taxon>Magnoliopsida</taxon>
        <taxon>Liliopsida</taxon>
        <taxon>Poales</taxon>
        <taxon>Poaceae</taxon>
        <taxon>BOP clade</taxon>
        <taxon>Pooideae</taxon>
        <taxon>Poodae</taxon>
        <taxon>Poeae</taxon>
        <taxon>Poeae Chloroplast Group 2 (Poeae type)</taxon>
        <taxon>Loliodinae</taxon>
        <taxon>Loliinae</taxon>
        <taxon>Lolium</taxon>
    </lineage>
</organism>
<dbReference type="Pfam" id="PF13359">
    <property type="entry name" value="DDE_Tnp_4"/>
    <property type="match status" value="1"/>
</dbReference>
<evidence type="ECO:0000259" key="4">
    <source>
        <dbReference type="Pfam" id="PF12776"/>
    </source>
</evidence>
<feature type="compositionally biased region" description="Acidic residues" evidence="3">
    <location>
        <begin position="14"/>
        <end position="24"/>
    </location>
</feature>
<dbReference type="AlphaFoldDB" id="A0AAD8SYM4"/>
<comment type="caution">
    <text evidence="6">The sequence shown here is derived from an EMBL/GenBank/DDBJ whole genome shotgun (WGS) entry which is preliminary data.</text>
</comment>
<feature type="region of interest" description="Disordered" evidence="3">
    <location>
        <begin position="1"/>
        <end position="24"/>
    </location>
</feature>
<gene>
    <name evidence="6" type="ORF">QYE76_054434</name>
</gene>
<reference evidence="6" key="1">
    <citation type="submission" date="2023-07" db="EMBL/GenBank/DDBJ databases">
        <title>A chromosome-level genome assembly of Lolium multiflorum.</title>
        <authorList>
            <person name="Chen Y."/>
            <person name="Copetti D."/>
            <person name="Kolliker R."/>
            <person name="Studer B."/>
        </authorList>
    </citation>
    <scope>NUCLEOTIDE SEQUENCE</scope>
    <source>
        <strain evidence="6">02402/16</strain>
        <tissue evidence="6">Leaf</tissue>
    </source>
</reference>
<comment type="cofactor">
    <cofactor evidence="1">
        <name>a divalent metal cation</name>
        <dbReference type="ChEBI" id="CHEBI:60240"/>
    </cofactor>
</comment>
<dbReference type="PANTHER" id="PTHR46934">
    <property type="entry name" value="MYB_DNA-BIND_3 DOMAIN-CONTAINING PROTEIN-RELATED"/>
    <property type="match status" value="1"/>
</dbReference>
<accession>A0AAD8SYM4</accession>
<dbReference type="GO" id="GO:0046872">
    <property type="term" value="F:metal ion binding"/>
    <property type="evidence" value="ECO:0007669"/>
    <property type="project" value="UniProtKB-KW"/>
</dbReference>
<evidence type="ECO:0000259" key="5">
    <source>
        <dbReference type="Pfam" id="PF13359"/>
    </source>
</evidence>
<sequence>MALRITDRIRKREEEEEEEEEEDDDDMILFLLPMLHLLGEPREKKPRHTSTIRGEEVNCLGAIDGTHVPMNINGDIATPFRNRKGTLSQNVMVVCDFDLNFTFISCGWEGSATDARVLRSAIRKGFRVPEGKFYLVDGGYANTKFFLAPYRGVRYHLKEFGRGHRAPQNYQELFNHRHAVIRNHIERDLGILKKRFPILKVGTHHTIQNQVKLPAAAAVLHNIIRMHKGDESWGRHVDHDECKTISKDGNARQWWARASWNADLEKALVDLLHEHNTPQYRGQNGWSTDVWNRITKKFHDNHPYKNYTKGQIQDKEKELKREYKMLKEARQQSGVLWNEKRCMIEADPELWDNLIISFPKIGKFRSNKAFPLFDALGELYDGHLAEGNYNFTSTEPTQHTQVEVNPEVSSVEATHSHHDIAETVVDDTQGGMQEASMMENFVGNGEAQPTVPAAPSTSTENEPKKRRSNGDIAAMMEKYIEMKTKQVESKQIANMDEYSIKNCVARLNTMGLSREDKVKALKVFMNADNRELFLCVDMDTALMWLQGEMA</sequence>
<dbReference type="Pfam" id="PF12776">
    <property type="entry name" value="Myb_DNA-bind_3"/>
    <property type="match status" value="1"/>
</dbReference>
<feature type="domain" description="DDE Tnp4" evidence="5">
    <location>
        <begin position="63"/>
        <end position="222"/>
    </location>
</feature>
<dbReference type="Proteomes" id="UP001231189">
    <property type="component" value="Unassembled WGS sequence"/>
</dbReference>
<protein>
    <submittedName>
        <fullName evidence="6">Uncharacterized protein</fullName>
    </submittedName>
</protein>
<keyword evidence="7" id="KW-1185">Reference proteome</keyword>
<feature type="compositionally biased region" description="Basic and acidic residues" evidence="3">
    <location>
        <begin position="1"/>
        <end position="13"/>
    </location>
</feature>
<dbReference type="InterPro" id="IPR024752">
    <property type="entry name" value="Myb/SANT-like_dom"/>
</dbReference>
<evidence type="ECO:0000313" key="7">
    <source>
        <dbReference type="Proteomes" id="UP001231189"/>
    </source>
</evidence>
<dbReference type="InterPro" id="IPR027806">
    <property type="entry name" value="HARBI1_dom"/>
</dbReference>
<evidence type="ECO:0000256" key="3">
    <source>
        <dbReference type="SAM" id="MobiDB-lite"/>
    </source>
</evidence>